<feature type="chain" id="PRO_5044837324" evidence="1">
    <location>
        <begin position="18"/>
        <end position="126"/>
    </location>
</feature>
<name>A0ABD3BKF1_9LAMI</name>
<feature type="signal peptide" evidence="1">
    <location>
        <begin position="1"/>
        <end position="17"/>
    </location>
</feature>
<evidence type="ECO:0000313" key="2">
    <source>
        <dbReference type="EMBL" id="KAL3617925.1"/>
    </source>
</evidence>
<keyword evidence="1" id="KW-0732">Signal</keyword>
<evidence type="ECO:0000313" key="3">
    <source>
        <dbReference type="Proteomes" id="UP001632038"/>
    </source>
</evidence>
<comment type="caution">
    <text evidence="2">The sequence shown here is derived from an EMBL/GenBank/DDBJ whole genome shotgun (WGS) entry which is preliminary data.</text>
</comment>
<dbReference type="Proteomes" id="UP001632038">
    <property type="component" value="Unassembled WGS sequence"/>
</dbReference>
<accession>A0ABD3BKF1</accession>
<gene>
    <name evidence="2" type="ORF">CASFOL_038246</name>
</gene>
<proteinExistence type="predicted"/>
<protein>
    <submittedName>
        <fullName evidence="2">Uncharacterized protein</fullName>
    </submittedName>
</protein>
<organism evidence="2 3">
    <name type="scientific">Castilleja foliolosa</name>
    <dbReference type="NCBI Taxonomy" id="1961234"/>
    <lineage>
        <taxon>Eukaryota</taxon>
        <taxon>Viridiplantae</taxon>
        <taxon>Streptophyta</taxon>
        <taxon>Embryophyta</taxon>
        <taxon>Tracheophyta</taxon>
        <taxon>Spermatophyta</taxon>
        <taxon>Magnoliopsida</taxon>
        <taxon>eudicotyledons</taxon>
        <taxon>Gunneridae</taxon>
        <taxon>Pentapetalae</taxon>
        <taxon>asterids</taxon>
        <taxon>lamiids</taxon>
        <taxon>Lamiales</taxon>
        <taxon>Orobanchaceae</taxon>
        <taxon>Pedicularideae</taxon>
        <taxon>Castillejinae</taxon>
        <taxon>Castilleja</taxon>
    </lineage>
</organism>
<keyword evidence="3" id="KW-1185">Reference proteome</keyword>
<evidence type="ECO:0000256" key="1">
    <source>
        <dbReference type="SAM" id="SignalP"/>
    </source>
</evidence>
<reference evidence="3" key="1">
    <citation type="journal article" date="2024" name="IScience">
        <title>Strigolactones Initiate the Formation of Haustorium-like Structures in Castilleja.</title>
        <authorList>
            <person name="Buerger M."/>
            <person name="Peterson D."/>
            <person name="Chory J."/>
        </authorList>
    </citation>
    <scope>NUCLEOTIDE SEQUENCE [LARGE SCALE GENOMIC DNA]</scope>
</reference>
<dbReference type="EMBL" id="JAVIJP010000081">
    <property type="protein sequence ID" value="KAL3617925.1"/>
    <property type="molecule type" value="Genomic_DNA"/>
</dbReference>
<dbReference type="AlphaFoldDB" id="A0ABD3BKF1"/>
<sequence length="126" mass="14511">MCLITVLGALFVSFLMSDDDDDDLDEEEEEEKGPEKEPDCLWCEKKMSLGPCAENYCCDLPFDTMRDAVEFYKQKRRFGCHKHGGVGNAKFDRSFSVEARGAFQGQAQRHVQERLQPLQVRLWSIL</sequence>